<evidence type="ECO:0000313" key="5">
    <source>
        <dbReference type="EMBL" id="MDW5593229.1"/>
    </source>
</evidence>
<feature type="compositionally biased region" description="Low complexity" evidence="3">
    <location>
        <begin position="67"/>
        <end position="76"/>
    </location>
</feature>
<feature type="domain" description="Rhodanese" evidence="4">
    <location>
        <begin position="15"/>
        <end position="141"/>
    </location>
</feature>
<keyword evidence="6" id="KW-1185">Reference proteome</keyword>
<dbReference type="Proteomes" id="UP001284601">
    <property type="component" value="Unassembled WGS sequence"/>
</dbReference>
<evidence type="ECO:0000256" key="2">
    <source>
        <dbReference type="ARBA" id="ARBA00022737"/>
    </source>
</evidence>
<evidence type="ECO:0000256" key="1">
    <source>
        <dbReference type="ARBA" id="ARBA00022679"/>
    </source>
</evidence>
<organism evidence="5 6">
    <name type="scientific">Conexibacter stalactiti</name>
    <dbReference type="NCBI Taxonomy" id="1940611"/>
    <lineage>
        <taxon>Bacteria</taxon>
        <taxon>Bacillati</taxon>
        <taxon>Actinomycetota</taxon>
        <taxon>Thermoleophilia</taxon>
        <taxon>Solirubrobacterales</taxon>
        <taxon>Conexibacteraceae</taxon>
        <taxon>Conexibacter</taxon>
    </lineage>
</organism>
<name>A0ABU4HIS9_9ACTN</name>
<dbReference type="RefSeq" id="WP_318595491.1">
    <property type="nucleotide sequence ID" value="NZ_JAWSTH010000003.1"/>
</dbReference>
<dbReference type="SUPFAM" id="SSF52821">
    <property type="entry name" value="Rhodanese/Cell cycle control phosphatase"/>
    <property type="match status" value="2"/>
</dbReference>
<proteinExistence type="predicted"/>
<gene>
    <name evidence="5" type="ORF">R7226_02690</name>
</gene>
<dbReference type="InterPro" id="IPR045078">
    <property type="entry name" value="TST/MPST-like"/>
</dbReference>
<dbReference type="PROSITE" id="PS00380">
    <property type="entry name" value="RHODANESE_1"/>
    <property type="match status" value="1"/>
</dbReference>
<reference evidence="6" key="1">
    <citation type="submission" date="2023-07" db="EMBL/GenBank/DDBJ databases">
        <title>Conexibacter stalactiti sp. nov., isolated from stalactites in a lava cave and emended description of the genus Conexibacter.</title>
        <authorList>
            <person name="Lee S.D."/>
        </authorList>
    </citation>
    <scope>NUCLEOTIDE SEQUENCE [LARGE SCALE GENOMIC DNA]</scope>
    <source>
        <strain evidence="6">KCTC 39840</strain>
    </source>
</reference>
<sequence length="293" mass="30486">MDPLISQEWLAARLEEPRLRIVDCRFTLGDPAAGRAAYERGHIPGAAFLDLDADLSSPPATPDPAGPRRGPLGGRHPLPDLDRFAASVRRAGIGSGTTVVAYDDAMSGGAARLWWLLRHCGFDDAAVLEGGLAAWEGPLRTGGEPPRAAGDFKPSRVRDDVVTAEQIAADVAKPPQERELLLLDARAPERFRGEVEPVDPVAGHIPGARNVPLASAFPPPADPAALIGIGTGDDARARTLVASCGSGVTATGLVLALTAAGRDDVKLYAGSWSDWVARGLPVESGDVPNGISG</sequence>
<comment type="caution">
    <text evidence="5">The sequence shown here is derived from an EMBL/GenBank/DDBJ whole genome shotgun (WGS) entry which is preliminary data.</text>
</comment>
<keyword evidence="2" id="KW-0677">Repeat</keyword>
<dbReference type="EMBL" id="JAWSTH010000003">
    <property type="protein sequence ID" value="MDW5593229.1"/>
    <property type="molecule type" value="Genomic_DNA"/>
</dbReference>
<dbReference type="PANTHER" id="PTHR11364:SF27">
    <property type="entry name" value="SULFURTRANSFERASE"/>
    <property type="match status" value="1"/>
</dbReference>
<dbReference type="PANTHER" id="PTHR11364">
    <property type="entry name" value="THIOSULFATE SULFERTANSFERASE"/>
    <property type="match status" value="1"/>
</dbReference>
<dbReference type="InterPro" id="IPR001763">
    <property type="entry name" value="Rhodanese-like_dom"/>
</dbReference>
<dbReference type="CDD" id="cd01448">
    <property type="entry name" value="TST_Repeat_1"/>
    <property type="match status" value="1"/>
</dbReference>
<keyword evidence="1 5" id="KW-0808">Transferase</keyword>
<evidence type="ECO:0000313" key="6">
    <source>
        <dbReference type="Proteomes" id="UP001284601"/>
    </source>
</evidence>
<dbReference type="Gene3D" id="3.40.250.10">
    <property type="entry name" value="Rhodanese-like domain"/>
    <property type="match status" value="2"/>
</dbReference>
<dbReference type="Pfam" id="PF00581">
    <property type="entry name" value="Rhodanese"/>
    <property type="match status" value="2"/>
</dbReference>
<feature type="region of interest" description="Disordered" evidence="3">
    <location>
        <begin position="53"/>
        <end position="77"/>
    </location>
</feature>
<feature type="domain" description="Rhodanese" evidence="4">
    <location>
        <begin position="176"/>
        <end position="284"/>
    </location>
</feature>
<protein>
    <submittedName>
        <fullName evidence="5">Sulfurtransferase</fullName>
        <ecNumber evidence="5">2.8.1.-</ecNumber>
    </submittedName>
</protein>
<dbReference type="PROSITE" id="PS50206">
    <property type="entry name" value="RHODANESE_3"/>
    <property type="match status" value="2"/>
</dbReference>
<dbReference type="InterPro" id="IPR001307">
    <property type="entry name" value="Thiosulphate_STrfase_CS"/>
</dbReference>
<dbReference type="EC" id="2.8.1.-" evidence="5"/>
<evidence type="ECO:0000256" key="3">
    <source>
        <dbReference type="SAM" id="MobiDB-lite"/>
    </source>
</evidence>
<dbReference type="SMART" id="SM00450">
    <property type="entry name" value="RHOD"/>
    <property type="match status" value="2"/>
</dbReference>
<evidence type="ECO:0000259" key="4">
    <source>
        <dbReference type="PROSITE" id="PS50206"/>
    </source>
</evidence>
<dbReference type="GO" id="GO:0016740">
    <property type="term" value="F:transferase activity"/>
    <property type="evidence" value="ECO:0007669"/>
    <property type="project" value="UniProtKB-KW"/>
</dbReference>
<accession>A0ABU4HIS9</accession>
<dbReference type="InterPro" id="IPR036873">
    <property type="entry name" value="Rhodanese-like_dom_sf"/>
</dbReference>